<dbReference type="InterPro" id="IPR008991">
    <property type="entry name" value="Translation_prot_SH3-like_sf"/>
</dbReference>
<accession>A0A432XR97</accession>
<keyword evidence="7" id="KW-1185">Reference proteome</keyword>
<dbReference type="InterPro" id="IPR036735">
    <property type="entry name" value="NGN_dom_sf"/>
</dbReference>
<dbReference type="SUPFAM" id="SSF50104">
    <property type="entry name" value="Translation proteins SH3-like domain"/>
    <property type="match status" value="1"/>
</dbReference>
<dbReference type="SMART" id="SM00738">
    <property type="entry name" value="NGN"/>
    <property type="match status" value="1"/>
</dbReference>
<dbReference type="SUPFAM" id="SSF82679">
    <property type="entry name" value="N-utilization substance G protein NusG, N-terminal domain"/>
    <property type="match status" value="1"/>
</dbReference>
<dbReference type="NCBIfam" id="NF006534">
    <property type="entry name" value="PRK09014.1"/>
    <property type="match status" value="1"/>
</dbReference>
<dbReference type="AlphaFoldDB" id="A0A432XR97"/>
<dbReference type="OrthoDB" id="9790639at2"/>
<dbReference type="Gene3D" id="3.30.70.940">
    <property type="entry name" value="NusG, N-terminal domain"/>
    <property type="match status" value="1"/>
</dbReference>
<reference evidence="7" key="1">
    <citation type="journal article" date="2018" name="Front. Microbiol.">
        <title>Genome-Based Analysis Reveals the Taxonomy and Diversity of the Family Idiomarinaceae.</title>
        <authorList>
            <person name="Liu Y."/>
            <person name="Lai Q."/>
            <person name="Shao Z."/>
        </authorList>
    </citation>
    <scope>NUCLEOTIDE SEQUENCE [LARGE SCALE GENOMIC DNA]</scope>
    <source>
        <strain evidence="7">F23</strain>
    </source>
</reference>
<evidence type="ECO:0000259" key="4">
    <source>
        <dbReference type="SMART" id="SM00738"/>
    </source>
</evidence>
<dbReference type="InterPro" id="IPR006645">
    <property type="entry name" value="NGN-like_dom"/>
</dbReference>
<feature type="domain" description="NusG-like N-terminal" evidence="4">
    <location>
        <begin position="6"/>
        <end position="105"/>
    </location>
</feature>
<evidence type="ECO:0000313" key="6">
    <source>
        <dbReference type="EMBL" id="RUO51131.1"/>
    </source>
</evidence>
<dbReference type="EMBL" id="PIPV01000013">
    <property type="protein sequence ID" value="RUO51131.1"/>
    <property type="molecule type" value="Genomic_DNA"/>
</dbReference>
<dbReference type="Proteomes" id="UP000287330">
    <property type="component" value="Unassembled WGS sequence"/>
</dbReference>
<keyword evidence="3" id="KW-0804">Transcription</keyword>
<organism evidence="6 7">
    <name type="scientific">Idiomarina fontislapidosi</name>
    <dbReference type="NCBI Taxonomy" id="263723"/>
    <lineage>
        <taxon>Bacteria</taxon>
        <taxon>Pseudomonadati</taxon>
        <taxon>Pseudomonadota</taxon>
        <taxon>Gammaproteobacteria</taxon>
        <taxon>Alteromonadales</taxon>
        <taxon>Idiomarinaceae</taxon>
        <taxon>Idiomarina</taxon>
    </lineage>
</organism>
<dbReference type="InterPro" id="IPR005824">
    <property type="entry name" value="KOW"/>
</dbReference>
<feature type="domain" description="KOW" evidence="5">
    <location>
        <begin position="112"/>
        <end position="139"/>
    </location>
</feature>
<proteinExistence type="predicted"/>
<evidence type="ECO:0000256" key="1">
    <source>
        <dbReference type="ARBA" id="ARBA00022814"/>
    </source>
</evidence>
<evidence type="ECO:0000259" key="5">
    <source>
        <dbReference type="SMART" id="SM00739"/>
    </source>
</evidence>
<keyword evidence="2" id="KW-0805">Transcription regulation</keyword>
<dbReference type="GO" id="GO:0031564">
    <property type="term" value="P:transcription antitermination"/>
    <property type="evidence" value="ECO:0007669"/>
    <property type="project" value="UniProtKB-KW"/>
</dbReference>
<keyword evidence="1" id="KW-0889">Transcription antitermination</keyword>
<dbReference type="InterPro" id="IPR043425">
    <property type="entry name" value="NusG-like"/>
</dbReference>
<gene>
    <name evidence="6" type="ORF">CWE25_12050</name>
</gene>
<dbReference type="CDD" id="cd09892">
    <property type="entry name" value="NGN_SP_RfaH"/>
    <property type="match status" value="1"/>
</dbReference>
<dbReference type="GO" id="GO:0006354">
    <property type="term" value="P:DNA-templated transcription elongation"/>
    <property type="evidence" value="ECO:0007669"/>
    <property type="project" value="InterPro"/>
</dbReference>
<evidence type="ECO:0000256" key="3">
    <source>
        <dbReference type="ARBA" id="ARBA00023163"/>
    </source>
</evidence>
<dbReference type="GO" id="GO:0005829">
    <property type="term" value="C:cytosol"/>
    <property type="evidence" value="ECO:0007669"/>
    <property type="project" value="TreeGrafter"/>
</dbReference>
<dbReference type="RefSeq" id="WP_110576009.1">
    <property type="nucleotide sequence ID" value="NZ_PIPV01000013.1"/>
</dbReference>
<dbReference type="Pfam" id="PF02357">
    <property type="entry name" value="NusG"/>
    <property type="match status" value="1"/>
</dbReference>
<evidence type="ECO:0000313" key="7">
    <source>
        <dbReference type="Proteomes" id="UP000287330"/>
    </source>
</evidence>
<evidence type="ECO:0000256" key="2">
    <source>
        <dbReference type="ARBA" id="ARBA00023015"/>
    </source>
</evidence>
<dbReference type="SMART" id="SM00739">
    <property type="entry name" value="KOW"/>
    <property type="match status" value="1"/>
</dbReference>
<protein>
    <submittedName>
        <fullName evidence="6">Transcription/translation regulatory transformer protein RfaH</fullName>
    </submittedName>
</protein>
<name>A0A432XR97_9GAMM</name>
<comment type="caution">
    <text evidence="6">The sequence shown here is derived from an EMBL/GenBank/DDBJ whole genome shotgun (WGS) entry which is preliminary data.</text>
</comment>
<sequence>MDTQTFGGWYVLKTKPRQEDRALENLNRQGFKCFGPRLKVERIIRGKRSLRTEPLFPGYVFVQSEQLATQFYKLRSTYGVHSLVRFGDRIPKLPQSWIDSLTGRDALAETRAPEIGDHVEIGEGPFKGFMAKVIGLDGESRCFVLLEWMQKEVKASLSYHELHLQ</sequence>
<dbReference type="CDD" id="cd06091">
    <property type="entry name" value="KOW_NusG"/>
    <property type="match status" value="1"/>
</dbReference>
<dbReference type="PANTHER" id="PTHR30265">
    <property type="entry name" value="RHO-INTERACTING TRANSCRIPTION TERMINATION FACTOR NUSG"/>
    <property type="match status" value="1"/>
</dbReference>
<dbReference type="PANTHER" id="PTHR30265:SF7">
    <property type="entry name" value="TRANSCRIPTION ANTITERMINATION PROTEIN RFAH"/>
    <property type="match status" value="1"/>
</dbReference>